<evidence type="ECO:0000313" key="2">
    <source>
        <dbReference type="EMBL" id="GAI39380.1"/>
    </source>
</evidence>
<dbReference type="Pfam" id="PF01526">
    <property type="entry name" value="DDE_Tnp_Tn3"/>
    <property type="match status" value="1"/>
</dbReference>
<proteinExistence type="predicted"/>
<name>X1PK15_9ZZZZ</name>
<dbReference type="GO" id="GO:0006313">
    <property type="term" value="P:DNA transposition"/>
    <property type="evidence" value="ECO:0007669"/>
    <property type="project" value="InterPro"/>
</dbReference>
<comment type="caution">
    <text evidence="2">The sequence shown here is derived from an EMBL/GenBank/DDBJ whole genome shotgun (WGS) entry which is preliminary data.</text>
</comment>
<dbReference type="EMBL" id="BARV01028949">
    <property type="protein sequence ID" value="GAI39380.1"/>
    <property type="molecule type" value="Genomic_DNA"/>
</dbReference>
<feature type="non-terminal residue" evidence="2">
    <location>
        <position position="1"/>
    </location>
</feature>
<organism evidence="2">
    <name type="scientific">marine sediment metagenome</name>
    <dbReference type="NCBI Taxonomy" id="412755"/>
    <lineage>
        <taxon>unclassified sequences</taxon>
        <taxon>metagenomes</taxon>
        <taxon>ecological metagenomes</taxon>
    </lineage>
</organism>
<protein>
    <recommendedName>
        <fullName evidence="1">Tn3 transposase DDE domain-containing protein</fullName>
    </recommendedName>
</protein>
<evidence type="ECO:0000259" key="1">
    <source>
        <dbReference type="Pfam" id="PF01526"/>
    </source>
</evidence>
<accession>X1PK15</accession>
<feature type="domain" description="Tn3 transposase DDE" evidence="1">
    <location>
        <begin position="1"/>
        <end position="137"/>
    </location>
</feature>
<dbReference type="AlphaFoldDB" id="X1PK15"/>
<gene>
    <name evidence="2" type="ORF">S06H3_46239</name>
</gene>
<reference evidence="2" key="1">
    <citation type="journal article" date="2014" name="Front. Microbiol.">
        <title>High frequency of phylogenetically diverse reductive dehalogenase-homologous genes in deep subseafloor sedimentary metagenomes.</title>
        <authorList>
            <person name="Kawai M."/>
            <person name="Futagami T."/>
            <person name="Toyoda A."/>
            <person name="Takaki Y."/>
            <person name="Nishi S."/>
            <person name="Hori S."/>
            <person name="Arai W."/>
            <person name="Tsubouchi T."/>
            <person name="Morono Y."/>
            <person name="Uchiyama I."/>
            <person name="Ito T."/>
            <person name="Fujiyama A."/>
            <person name="Inagaki F."/>
            <person name="Takami H."/>
        </authorList>
    </citation>
    <scope>NUCLEOTIDE SEQUENCE</scope>
    <source>
        <strain evidence="2">Expedition CK06-06</strain>
    </source>
</reference>
<dbReference type="GO" id="GO:0004803">
    <property type="term" value="F:transposase activity"/>
    <property type="evidence" value="ECO:0007669"/>
    <property type="project" value="InterPro"/>
</dbReference>
<sequence>ASLMLRKLGSYPRQNGLAVALRELGRIERTLFTLDWLQDLELRRRSHAGLNKGEARNALARSVFFYRLGEIRDRSFEQQRYRASGLNVVTAAIVLWNTVYLERVVQAMHARGTAVDAGLLPYLSPLGWEHINLTGDYVWRKSHKLQEGKFRPLRPLPEMG</sequence>
<dbReference type="InterPro" id="IPR002513">
    <property type="entry name" value="Tn3_Tnp_DDE_dom"/>
</dbReference>